<dbReference type="GO" id="GO:0008270">
    <property type="term" value="F:zinc ion binding"/>
    <property type="evidence" value="ECO:0007669"/>
    <property type="project" value="UniProtKB-KW"/>
</dbReference>
<evidence type="ECO:0000256" key="5">
    <source>
        <dbReference type="ARBA" id="ARBA00022679"/>
    </source>
</evidence>
<name>A0A9D5CDL8_9LILI</name>
<dbReference type="GO" id="GO:0016020">
    <property type="term" value="C:membrane"/>
    <property type="evidence" value="ECO:0007669"/>
    <property type="project" value="UniProtKB-SubCell"/>
</dbReference>
<dbReference type="CDD" id="cd16454">
    <property type="entry name" value="RING-H2_PA-TM-RING"/>
    <property type="match status" value="1"/>
</dbReference>
<comment type="catalytic activity">
    <reaction evidence="1">
        <text>S-ubiquitinyl-[E2 ubiquitin-conjugating enzyme]-L-cysteine + [acceptor protein]-L-lysine = [E2 ubiquitin-conjugating enzyme]-L-cysteine + N(6)-ubiquitinyl-[acceptor protein]-L-lysine.</text>
        <dbReference type="EC" id="2.3.2.27"/>
    </reaction>
</comment>
<comment type="pathway">
    <text evidence="3">Protein modification; protein ubiquitination.</text>
</comment>
<dbReference type="PANTHER" id="PTHR14155:SF521">
    <property type="entry name" value="RING-H2 FINGER PROTEIN ATL30"/>
    <property type="match status" value="1"/>
</dbReference>
<evidence type="ECO:0000256" key="6">
    <source>
        <dbReference type="ARBA" id="ARBA00022692"/>
    </source>
</evidence>
<evidence type="ECO:0000256" key="10">
    <source>
        <dbReference type="ARBA" id="ARBA00022833"/>
    </source>
</evidence>
<feature type="domain" description="RING-type" evidence="17">
    <location>
        <begin position="93"/>
        <end position="135"/>
    </location>
</feature>
<evidence type="ECO:0000256" key="2">
    <source>
        <dbReference type="ARBA" id="ARBA00004167"/>
    </source>
</evidence>
<dbReference type="PANTHER" id="PTHR14155">
    <property type="entry name" value="RING FINGER DOMAIN-CONTAINING"/>
    <property type="match status" value="1"/>
</dbReference>
<dbReference type="SUPFAM" id="SSF57850">
    <property type="entry name" value="RING/U-box"/>
    <property type="match status" value="1"/>
</dbReference>
<reference evidence="18" key="1">
    <citation type="submission" date="2021-03" db="EMBL/GenBank/DDBJ databases">
        <authorList>
            <person name="Li Z."/>
            <person name="Yang C."/>
        </authorList>
    </citation>
    <scope>NUCLEOTIDE SEQUENCE</scope>
    <source>
        <strain evidence="18">Dzin_1.0</strain>
        <tissue evidence="18">Leaf</tissue>
    </source>
</reference>
<dbReference type="FunFam" id="3.30.40.10:FF:000187">
    <property type="entry name" value="E3 ubiquitin-protein ligase ATL6"/>
    <property type="match status" value="1"/>
</dbReference>
<dbReference type="SMART" id="SM00184">
    <property type="entry name" value="RING"/>
    <property type="match status" value="1"/>
</dbReference>
<organism evidence="18 19">
    <name type="scientific">Dioscorea zingiberensis</name>
    <dbReference type="NCBI Taxonomy" id="325984"/>
    <lineage>
        <taxon>Eukaryota</taxon>
        <taxon>Viridiplantae</taxon>
        <taxon>Streptophyta</taxon>
        <taxon>Embryophyta</taxon>
        <taxon>Tracheophyta</taxon>
        <taxon>Spermatophyta</taxon>
        <taxon>Magnoliopsida</taxon>
        <taxon>Liliopsida</taxon>
        <taxon>Dioscoreales</taxon>
        <taxon>Dioscoreaceae</taxon>
        <taxon>Dioscorea</taxon>
    </lineage>
</organism>
<keyword evidence="19" id="KW-1185">Reference proteome</keyword>
<dbReference type="Proteomes" id="UP001085076">
    <property type="component" value="Miscellaneous, Linkage group lg05"/>
</dbReference>
<dbReference type="AlphaFoldDB" id="A0A9D5CDL8"/>
<evidence type="ECO:0000313" key="19">
    <source>
        <dbReference type="Proteomes" id="UP001085076"/>
    </source>
</evidence>
<dbReference type="InterPro" id="IPR001841">
    <property type="entry name" value="Znf_RING"/>
</dbReference>
<accession>A0A9D5CDL8</accession>
<comment type="caution">
    <text evidence="18">The sequence shown here is derived from an EMBL/GenBank/DDBJ whole genome shotgun (WGS) entry which is preliminary data.</text>
</comment>
<keyword evidence="11 16" id="KW-1133">Transmembrane helix</keyword>
<dbReference type="EC" id="2.3.2.27" evidence="4"/>
<keyword evidence="10" id="KW-0862">Zinc</keyword>
<comment type="subcellular location">
    <subcellularLocation>
        <location evidence="2">Membrane</location>
        <topology evidence="2">Single-pass membrane protein</topology>
    </subcellularLocation>
</comment>
<evidence type="ECO:0000256" key="12">
    <source>
        <dbReference type="ARBA" id="ARBA00023136"/>
    </source>
</evidence>
<dbReference type="GO" id="GO:0061630">
    <property type="term" value="F:ubiquitin protein ligase activity"/>
    <property type="evidence" value="ECO:0007669"/>
    <property type="project" value="UniProtKB-EC"/>
</dbReference>
<dbReference type="InterPro" id="IPR053238">
    <property type="entry name" value="RING-H2_zinc_finger"/>
</dbReference>
<dbReference type="OrthoDB" id="9984778at2759"/>
<dbReference type="Pfam" id="PF13639">
    <property type="entry name" value="zf-RING_2"/>
    <property type="match status" value="1"/>
</dbReference>
<feature type="transmembrane region" description="Helical" evidence="16">
    <location>
        <begin position="23"/>
        <end position="47"/>
    </location>
</feature>
<evidence type="ECO:0000256" key="14">
    <source>
        <dbReference type="PROSITE-ProRule" id="PRU00175"/>
    </source>
</evidence>
<evidence type="ECO:0000256" key="1">
    <source>
        <dbReference type="ARBA" id="ARBA00000900"/>
    </source>
</evidence>
<proteinExistence type="inferred from homology"/>
<evidence type="ECO:0000256" key="15">
    <source>
        <dbReference type="SAM" id="MobiDB-lite"/>
    </source>
</evidence>
<protein>
    <recommendedName>
        <fullName evidence="4">RING-type E3 ubiquitin transferase</fullName>
        <ecNumber evidence="4">2.3.2.27</ecNumber>
    </recommendedName>
</protein>
<evidence type="ECO:0000313" key="18">
    <source>
        <dbReference type="EMBL" id="KAJ0970808.1"/>
    </source>
</evidence>
<reference evidence="18" key="2">
    <citation type="journal article" date="2022" name="Hortic Res">
        <title>The genome of Dioscorea zingiberensis sheds light on the biosynthesis, origin and evolution of the medicinally important diosgenin saponins.</title>
        <authorList>
            <person name="Li Y."/>
            <person name="Tan C."/>
            <person name="Li Z."/>
            <person name="Guo J."/>
            <person name="Li S."/>
            <person name="Chen X."/>
            <person name="Wang C."/>
            <person name="Dai X."/>
            <person name="Yang H."/>
            <person name="Song W."/>
            <person name="Hou L."/>
            <person name="Xu J."/>
            <person name="Tong Z."/>
            <person name="Xu A."/>
            <person name="Yuan X."/>
            <person name="Wang W."/>
            <person name="Yang Q."/>
            <person name="Chen L."/>
            <person name="Sun Z."/>
            <person name="Wang K."/>
            <person name="Pan B."/>
            <person name="Chen J."/>
            <person name="Bao Y."/>
            <person name="Liu F."/>
            <person name="Qi X."/>
            <person name="Gang D.R."/>
            <person name="Wen J."/>
            <person name="Li J."/>
        </authorList>
    </citation>
    <scope>NUCLEOTIDE SEQUENCE</scope>
    <source>
        <strain evidence="18">Dzin_1.0</strain>
    </source>
</reference>
<keyword evidence="5" id="KW-0808">Transferase</keyword>
<evidence type="ECO:0000256" key="3">
    <source>
        <dbReference type="ARBA" id="ARBA00004906"/>
    </source>
</evidence>
<evidence type="ECO:0000256" key="4">
    <source>
        <dbReference type="ARBA" id="ARBA00012483"/>
    </source>
</evidence>
<keyword evidence="6 16" id="KW-0812">Transmembrane</keyword>
<dbReference type="InterPro" id="IPR013083">
    <property type="entry name" value="Znf_RING/FYVE/PHD"/>
</dbReference>
<comment type="similarity">
    <text evidence="13">Belongs to the RING-type zinc finger family. ATL subfamily.</text>
</comment>
<keyword evidence="7" id="KW-0479">Metal-binding</keyword>
<evidence type="ECO:0000256" key="9">
    <source>
        <dbReference type="ARBA" id="ARBA00022786"/>
    </source>
</evidence>
<keyword evidence="12 16" id="KW-0472">Membrane</keyword>
<dbReference type="PROSITE" id="PS50089">
    <property type="entry name" value="ZF_RING_2"/>
    <property type="match status" value="1"/>
</dbReference>
<dbReference type="Gene3D" id="3.30.40.10">
    <property type="entry name" value="Zinc/RING finger domain, C3HC4 (zinc finger)"/>
    <property type="match status" value="1"/>
</dbReference>
<sequence>MASPPESYAPAPAPAENVGSFPMLVPVLILFIFVVGFFSIYLLHNLVSIFISSRRRRATLAQKPPVRGLDRAILETFPTFEFRAVRGTCDAECAVCLAEFNGGDAVRMLSVCSHVFHRGCIDEWLEKHTTCPVCRSDLEEPPVPAAVSSVEPATGGDHAIIIEDGGEGDQDRGVVGSRSDSGAAISNGDDVDGDGEGSRLRLTATTDSL</sequence>
<evidence type="ECO:0000256" key="7">
    <source>
        <dbReference type="ARBA" id="ARBA00022723"/>
    </source>
</evidence>
<evidence type="ECO:0000256" key="13">
    <source>
        <dbReference type="ARBA" id="ARBA00024209"/>
    </source>
</evidence>
<dbReference type="EMBL" id="JAGGNH010000005">
    <property type="protein sequence ID" value="KAJ0970808.1"/>
    <property type="molecule type" value="Genomic_DNA"/>
</dbReference>
<evidence type="ECO:0000256" key="11">
    <source>
        <dbReference type="ARBA" id="ARBA00022989"/>
    </source>
</evidence>
<evidence type="ECO:0000256" key="16">
    <source>
        <dbReference type="SAM" id="Phobius"/>
    </source>
</evidence>
<gene>
    <name evidence="18" type="ORF">J5N97_018767</name>
</gene>
<keyword evidence="9" id="KW-0833">Ubl conjugation pathway</keyword>
<evidence type="ECO:0000259" key="17">
    <source>
        <dbReference type="PROSITE" id="PS50089"/>
    </source>
</evidence>
<feature type="region of interest" description="Disordered" evidence="15">
    <location>
        <begin position="146"/>
        <end position="209"/>
    </location>
</feature>
<evidence type="ECO:0000256" key="8">
    <source>
        <dbReference type="ARBA" id="ARBA00022771"/>
    </source>
</evidence>
<keyword evidence="8 14" id="KW-0863">Zinc-finger</keyword>